<reference evidence="1 2" key="1">
    <citation type="submission" date="2015-09" db="EMBL/GenBank/DDBJ databases">
        <authorList>
            <consortium name="Pathogen Informatics"/>
        </authorList>
    </citation>
    <scope>NUCLEOTIDE SEQUENCE [LARGE SCALE GENOMIC DNA]</scope>
    <source>
        <strain evidence="1 2">2789STDY5834959</strain>
    </source>
</reference>
<organism evidence="1 2">
    <name type="scientific">Anaerostipes hadrus</name>
    <dbReference type="NCBI Taxonomy" id="649756"/>
    <lineage>
        <taxon>Bacteria</taxon>
        <taxon>Bacillati</taxon>
        <taxon>Bacillota</taxon>
        <taxon>Clostridia</taxon>
        <taxon>Lachnospirales</taxon>
        <taxon>Lachnospiraceae</taxon>
        <taxon>Anaerostipes</taxon>
    </lineage>
</organism>
<accession>A0A173TJI6</accession>
<evidence type="ECO:0000313" key="2">
    <source>
        <dbReference type="Proteomes" id="UP000095553"/>
    </source>
</evidence>
<name>A0A173TJI6_ANAHA</name>
<dbReference type="EMBL" id="CYXY01000012">
    <property type="protein sequence ID" value="CUN03002.1"/>
    <property type="molecule type" value="Genomic_DNA"/>
</dbReference>
<evidence type="ECO:0000313" key="1">
    <source>
        <dbReference type="EMBL" id="CUN03002.1"/>
    </source>
</evidence>
<gene>
    <name evidence="1" type="ORF">ERS852571_02085</name>
</gene>
<dbReference type="Proteomes" id="UP000095553">
    <property type="component" value="Unassembled WGS sequence"/>
</dbReference>
<sequence>MACFNNEQYQILANDLIGDIFYTSTSYRGKISTLRQYAEIIIRKILDINPKEKIMLGDKRIRKHIETLQNHEVVENAVKKLKEEGNKTTHTQYRGEVTDKEFNIAMDGIFDLLSYLFINYFEKYEFGTNTEVMYSFSILPPIIRYKVLIFLYGKYPENRCIIDKLVLATLKACDVQTAEKWVEDNKESLMLISAYSENFNNNIELQYLISKKDVEINMYQLCKKKVNQVGEMINRSGVLYSDFESALPHYRKNGIIQDNTLEAQEFNDIMEFIYMGRKERERLCSALNNPMLILNIIE</sequence>
<proteinExistence type="predicted"/>
<protein>
    <recommendedName>
        <fullName evidence="3">DUF4145 domain-containing protein</fullName>
    </recommendedName>
</protein>
<dbReference type="RefSeq" id="WP_055073065.1">
    <property type="nucleotide sequence ID" value="NZ_CP193929.1"/>
</dbReference>
<evidence type="ECO:0008006" key="3">
    <source>
        <dbReference type="Google" id="ProtNLM"/>
    </source>
</evidence>
<dbReference type="AlphaFoldDB" id="A0A173TJI6"/>